<name>A0ABV8TXH9_9ACTN</name>
<organism evidence="1 2">
    <name type="scientific">Salininema proteolyticum</name>
    <dbReference type="NCBI Taxonomy" id="1607685"/>
    <lineage>
        <taxon>Bacteria</taxon>
        <taxon>Bacillati</taxon>
        <taxon>Actinomycetota</taxon>
        <taxon>Actinomycetes</taxon>
        <taxon>Glycomycetales</taxon>
        <taxon>Glycomycetaceae</taxon>
        <taxon>Salininema</taxon>
    </lineage>
</organism>
<comment type="caution">
    <text evidence="1">The sequence shown here is derived from an EMBL/GenBank/DDBJ whole genome shotgun (WGS) entry which is preliminary data.</text>
</comment>
<sequence length="139" mass="15808">MTVSHEPDRVEINLHLAIAYGAILAYLKWWIPGERWPEPIEVNSGNIEHLARRMRAVPTDLEGLTRNLDSRPQAKSVIEVSRCWCDLIVTAGLWATYKGHRDLHKREAALAFLIGATEALGEAVESHKRVESILSYRRQ</sequence>
<keyword evidence="2" id="KW-1185">Reference proteome</keyword>
<accession>A0ABV8TXH9</accession>
<reference evidence="2" key="1">
    <citation type="journal article" date="2019" name="Int. J. Syst. Evol. Microbiol.">
        <title>The Global Catalogue of Microorganisms (GCM) 10K type strain sequencing project: providing services to taxonomists for standard genome sequencing and annotation.</title>
        <authorList>
            <consortium name="The Broad Institute Genomics Platform"/>
            <consortium name="The Broad Institute Genome Sequencing Center for Infectious Disease"/>
            <person name="Wu L."/>
            <person name="Ma J."/>
        </authorList>
    </citation>
    <scope>NUCLEOTIDE SEQUENCE [LARGE SCALE GENOMIC DNA]</scope>
    <source>
        <strain evidence="2">IBRC-M 10908</strain>
    </source>
</reference>
<protein>
    <submittedName>
        <fullName evidence="1">Uncharacterized protein</fullName>
    </submittedName>
</protein>
<evidence type="ECO:0000313" key="2">
    <source>
        <dbReference type="Proteomes" id="UP001595823"/>
    </source>
</evidence>
<gene>
    <name evidence="1" type="ORF">ACFPET_08285</name>
</gene>
<dbReference type="Proteomes" id="UP001595823">
    <property type="component" value="Unassembled WGS sequence"/>
</dbReference>
<dbReference type="EMBL" id="JBHSDK010000012">
    <property type="protein sequence ID" value="MFC4335194.1"/>
    <property type="molecule type" value="Genomic_DNA"/>
</dbReference>
<evidence type="ECO:0000313" key="1">
    <source>
        <dbReference type="EMBL" id="MFC4335194.1"/>
    </source>
</evidence>
<proteinExistence type="predicted"/>
<dbReference type="RefSeq" id="WP_380619649.1">
    <property type="nucleotide sequence ID" value="NZ_JBHSDK010000012.1"/>
</dbReference>